<dbReference type="EMBL" id="QJKJ01005941">
    <property type="protein sequence ID" value="RDX88430.1"/>
    <property type="molecule type" value="Genomic_DNA"/>
</dbReference>
<feature type="compositionally biased region" description="Basic and acidic residues" evidence="1">
    <location>
        <begin position="17"/>
        <end position="28"/>
    </location>
</feature>
<feature type="non-terminal residue" evidence="2">
    <location>
        <position position="1"/>
    </location>
</feature>
<accession>A0A371GD09</accession>
<keyword evidence="3" id="KW-1185">Reference proteome</keyword>
<dbReference type="OrthoDB" id="1731546at2759"/>
<reference evidence="2" key="1">
    <citation type="submission" date="2018-05" db="EMBL/GenBank/DDBJ databases">
        <title>Draft genome of Mucuna pruriens seed.</title>
        <authorList>
            <person name="Nnadi N.E."/>
            <person name="Vos R."/>
            <person name="Hasami M.H."/>
            <person name="Devisetty U.K."/>
            <person name="Aguiy J.C."/>
        </authorList>
    </citation>
    <scope>NUCLEOTIDE SEQUENCE [LARGE SCALE GENOMIC DNA]</scope>
    <source>
        <strain evidence="2">JCA_2017</strain>
    </source>
</reference>
<evidence type="ECO:0000313" key="2">
    <source>
        <dbReference type="EMBL" id="RDX88430.1"/>
    </source>
</evidence>
<sequence>MDTATGDAKKVQHVTKKSSDELLRKFAEAGDSNKAPKKKRTERGGGGGAAALVEKRSLLPPQATRKTAALLLRQIGIGRAHQRTRDFRNKSLFGTIEKTWRRTLEGASRAFMERHYHRHKRLINDM</sequence>
<feature type="region of interest" description="Disordered" evidence="1">
    <location>
        <begin position="1"/>
        <end position="59"/>
    </location>
</feature>
<evidence type="ECO:0000256" key="1">
    <source>
        <dbReference type="SAM" id="MobiDB-lite"/>
    </source>
</evidence>
<protein>
    <submittedName>
        <fullName evidence="2">Uncharacterized protein</fullName>
    </submittedName>
</protein>
<dbReference type="Proteomes" id="UP000257109">
    <property type="component" value="Unassembled WGS sequence"/>
</dbReference>
<dbReference type="PANTHER" id="PTHR36355">
    <property type="entry name" value="EXPRESSED PROTEIN"/>
    <property type="match status" value="1"/>
</dbReference>
<organism evidence="2 3">
    <name type="scientific">Mucuna pruriens</name>
    <name type="common">Velvet bean</name>
    <name type="synonym">Dolichos pruriens</name>
    <dbReference type="NCBI Taxonomy" id="157652"/>
    <lineage>
        <taxon>Eukaryota</taxon>
        <taxon>Viridiplantae</taxon>
        <taxon>Streptophyta</taxon>
        <taxon>Embryophyta</taxon>
        <taxon>Tracheophyta</taxon>
        <taxon>Spermatophyta</taxon>
        <taxon>Magnoliopsida</taxon>
        <taxon>eudicotyledons</taxon>
        <taxon>Gunneridae</taxon>
        <taxon>Pentapetalae</taxon>
        <taxon>rosids</taxon>
        <taxon>fabids</taxon>
        <taxon>Fabales</taxon>
        <taxon>Fabaceae</taxon>
        <taxon>Papilionoideae</taxon>
        <taxon>50 kb inversion clade</taxon>
        <taxon>NPAAA clade</taxon>
        <taxon>indigoferoid/millettioid clade</taxon>
        <taxon>Phaseoleae</taxon>
        <taxon>Mucuna</taxon>
    </lineage>
</organism>
<comment type="caution">
    <text evidence="2">The sequence shown here is derived from an EMBL/GenBank/DDBJ whole genome shotgun (WGS) entry which is preliminary data.</text>
</comment>
<dbReference type="STRING" id="157652.A0A371GD09"/>
<gene>
    <name evidence="2" type="ORF">CR513_29988</name>
</gene>
<proteinExistence type="predicted"/>
<dbReference type="PANTHER" id="PTHR36355:SF1">
    <property type="entry name" value="EXPRESSED PROTEIN"/>
    <property type="match status" value="1"/>
</dbReference>
<name>A0A371GD09_MUCPR</name>
<feature type="non-terminal residue" evidence="2">
    <location>
        <position position="126"/>
    </location>
</feature>
<evidence type="ECO:0000313" key="3">
    <source>
        <dbReference type="Proteomes" id="UP000257109"/>
    </source>
</evidence>
<dbReference type="AlphaFoldDB" id="A0A371GD09"/>